<gene>
    <name evidence="9" type="ORF">Ciccas_008072</name>
</gene>
<keyword evidence="6" id="KW-0175">Coiled coil</keyword>
<evidence type="ECO:0000256" key="1">
    <source>
        <dbReference type="ARBA" id="ARBA00004245"/>
    </source>
</evidence>
<accession>A0ABD2Q108</accession>
<feature type="domain" description="Kinesin motor" evidence="8">
    <location>
        <begin position="188"/>
        <end position="254"/>
    </location>
</feature>
<dbReference type="SUPFAM" id="SSF52540">
    <property type="entry name" value="P-loop containing nucleoside triphosphate hydrolases"/>
    <property type="match status" value="1"/>
</dbReference>
<evidence type="ECO:0000259" key="8">
    <source>
        <dbReference type="PROSITE" id="PS50067"/>
    </source>
</evidence>
<protein>
    <recommendedName>
        <fullName evidence="8">Kinesin motor domain-containing protein</fullName>
    </recommendedName>
</protein>
<comment type="caution">
    <text evidence="5">Lacks conserved residue(s) required for the propagation of feature annotation.</text>
</comment>
<dbReference type="Gene3D" id="3.40.850.10">
    <property type="entry name" value="Kinesin motor domain"/>
    <property type="match status" value="2"/>
</dbReference>
<comment type="caution">
    <text evidence="9">The sequence shown here is derived from an EMBL/GenBank/DDBJ whole genome shotgun (WGS) entry which is preliminary data.</text>
</comment>
<comment type="subcellular location">
    <subcellularLocation>
        <location evidence="1">Cytoplasm</location>
        <location evidence="1">Cytoskeleton</location>
    </subcellularLocation>
</comment>
<organism evidence="9 10">
    <name type="scientific">Cichlidogyrus casuarinus</name>
    <dbReference type="NCBI Taxonomy" id="1844966"/>
    <lineage>
        <taxon>Eukaryota</taxon>
        <taxon>Metazoa</taxon>
        <taxon>Spiralia</taxon>
        <taxon>Lophotrochozoa</taxon>
        <taxon>Platyhelminthes</taxon>
        <taxon>Monogenea</taxon>
        <taxon>Monopisthocotylea</taxon>
        <taxon>Dactylogyridea</taxon>
        <taxon>Ancyrocephalidae</taxon>
        <taxon>Cichlidogyrus</taxon>
    </lineage>
</organism>
<dbReference type="PRINTS" id="PR00380">
    <property type="entry name" value="KINESINHEAVY"/>
</dbReference>
<keyword evidence="2" id="KW-0547">Nucleotide-binding</keyword>
<sequence>MERRLSHNKKNNTGPMKLFEVPLSKASELAEFSSVTGEQLPDAPEMLTNFDRDESTSRNKPTFIIKEDEEKTERRVDELSQALEDIQRIKEITNGRHDVVVEESPDPGNFMLYLMTGDDRVLGPFLFEADEAINDLAGMRNRTTCQMENSKNSTRGHSIFDVMVETTINEANKTFVKSGKLSFVDLAGNCISSLSDSTRRKGHVPYRDSKLTKLLADSLGGNGITLMITCVSPAQKQSQESLNSLRYASRAKRIQNTPVSTNVIQLDQGDCCFQFVNNSGEIEELRRQIQLLQTENQQLKSSLDMSQSAVDNQKNQNKKMACNGSEMIDMNTSLYAMLQEYMSENEKLKYVQLFS</sequence>
<evidence type="ECO:0000256" key="7">
    <source>
        <dbReference type="SAM" id="MobiDB-lite"/>
    </source>
</evidence>
<dbReference type="SMART" id="SM00129">
    <property type="entry name" value="KISc"/>
    <property type="match status" value="1"/>
</dbReference>
<dbReference type="InterPro" id="IPR036961">
    <property type="entry name" value="Kinesin_motor_dom_sf"/>
</dbReference>
<dbReference type="InterPro" id="IPR027640">
    <property type="entry name" value="Kinesin-like_fam"/>
</dbReference>
<evidence type="ECO:0000256" key="6">
    <source>
        <dbReference type="SAM" id="Coils"/>
    </source>
</evidence>
<feature type="region of interest" description="Disordered" evidence="7">
    <location>
        <begin position="34"/>
        <end position="58"/>
    </location>
</feature>
<evidence type="ECO:0000313" key="10">
    <source>
        <dbReference type="Proteomes" id="UP001626550"/>
    </source>
</evidence>
<dbReference type="GO" id="GO:0005524">
    <property type="term" value="F:ATP binding"/>
    <property type="evidence" value="ECO:0007669"/>
    <property type="project" value="UniProtKB-KW"/>
</dbReference>
<dbReference type="InterPro" id="IPR001752">
    <property type="entry name" value="Kinesin_motor_dom"/>
</dbReference>
<keyword evidence="4" id="KW-0206">Cytoskeleton</keyword>
<dbReference type="InterPro" id="IPR027417">
    <property type="entry name" value="P-loop_NTPase"/>
</dbReference>
<keyword evidence="3" id="KW-0067">ATP-binding</keyword>
<dbReference type="GO" id="GO:0005856">
    <property type="term" value="C:cytoskeleton"/>
    <property type="evidence" value="ECO:0007669"/>
    <property type="project" value="UniProtKB-SubCell"/>
</dbReference>
<evidence type="ECO:0000256" key="2">
    <source>
        <dbReference type="ARBA" id="ARBA00022741"/>
    </source>
</evidence>
<proteinExistence type="inferred from homology"/>
<reference evidence="9 10" key="1">
    <citation type="submission" date="2024-11" db="EMBL/GenBank/DDBJ databases">
        <title>Adaptive evolution of stress response genes in parasites aligns with host niche diversity.</title>
        <authorList>
            <person name="Hahn C."/>
            <person name="Resl P."/>
        </authorList>
    </citation>
    <scope>NUCLEOTIDE SEQUENCE [LARGE SCALE GENOMIC DNA]</scope>
    <source>
        <strain evidence="9">EGGRZ-B1_66</strain>
        <tissue evidence="9">Body</tissue>
    </source>
</reference>
<dbReference type="Proteomes" id="UP001626550">
    <property type="component" value="Unassembled WGS sequence"/>
</dbReference>
<name>A0ABD2Q108_9PLAT</name>
<keyword evidence="4" id="KW-0963">Cytoplasm</keyword>
<dbReference type="PROSITE" id="PS50067">
    <property type="entry name" value="KINESIN_MOTOR_2"/>
    <property type="match status" value="1"/>
</dbReference>
<comment type="similarity">
    <text evidence="5">Belongs to the TRAFAC class myosin-kinesin ATPase superfamily. Kinesin family.</text>
</comment>
<dbReference type="Pfam" id="PF00225">
    <property type="entry name" value="Kinesin"/>
    <property type="match status" value="1"/>
</dbReference>
<evidence type="ECO:0000256" key="4">
    <source>
        <dbReference type="ARBA" id="ARBA00023212"/>
    </source>
</evidence>
<evidence type="ECO:0000313" key="9">
    <source>
        <dbReference type="EMBL" id="KAL3313328.1"/>
    </source>
</evidence>
<evidence type="ECO:0000256" key="5">
    <source>
        <dbReference type="PROSITE-ProRule" id="PRU00283"/>
    </source>
</evidence>
<evidence type="ECO:0000256" key="3">
    <source>
        <dbReference type="ARBA" id="ARBA00022840"/>
    </source>
</evidence>
<dbReference type="PANTHER" id="PTHR47969:SF33">
    <property type="entry name" value="KINESIN-LIKE PROTEIN"/>
    <property type="match status" value="1"/>
</dbReference>
<dbReference type="EMBL" id="JBJKFK010001346">
    <property type="protein sequence ID" value="KAL3313328.1"/>
    <property type="molecule type" value="Genomic_DNA"/>
</dbReference>
<dbReference type="PANTHER" id="PTHR47969">
    <property type="entry name" value="CHROMOSOME-ASSOCIATED KINESIN KIF4A-RELATED"/>
    <property type="match status" value="1"/>
</dbReference>
<dbReference type="AlphaFoldDB" id="A0ABD2Q108"/>
<keyword evidence="10" id="KW-1185">Reference proteome</keyword>
<feature type="coiled-coil region" evidence="6">
    <location>
        <begin position="275"/>
        <end position="316"/>
    </location>
</feature>